<evidence type="ECO:0000256" key="2">
    <source>
        <dbReference type="SAM" id="Phobius"/>
    </source>
</evidence>
<evidence type="ECO:0000256" key="1">
    <source>
        <dbReference type="SAM" id="MobiDB-lite"/>
    </source>
</evidence>
<keyword evidence="4" id="KW-1185">Reference proteome</keyword>
<gene>
    <name evidence="3" type="ORF">GP486_000630</name>
</gene>
<keyword evidence="2" id="KW-0812">Transmembrane</keyword>
<dbReference type="Proteomes" id="UP000750711">
    <property type="component" value="Unassembled WGS sequence"/>
</dbReference>
<comment type="caution">
    <text evidence="3">The sequence shown here is derived from an EMBL/GenBank/DDBJ whole genome shotgun (WGS) entry which is preliminary data.</text>
</comment>
<reference evidence="3" key="1">
    <citation type="submission" date="2021-03" db="EMBL/GenBank/DDBJ databases">
        <title>Comparative genomics and phylogenomic investigation of the class Geoglossomycetes provide insights into ecological specialization and systematics.</title>
        <authorList>
            <person name="Melie T."/>
            <person name="Pirro S."/>
            <person name="Miller A.N."/>
            <person name="Quandt A."/>
        </authorList>
    </citation>
    <scope>NUCLEOTIDE SEQUENCE</scope>
    <source>
        <strain evidence="3">CAQ_001_2017</strain>
    </source>
</reference>
<evidence type="ECO:0000313" key="3">
    <source>
        <dbReference type="EMBL" id="KAH0565962.1"/>
    </source>
</evidence>
<sequence>MTRKAVVALSEMPRLSLGKPELSIVSADTGPLQALAVYSIYCKIGVPCVNAPHKSPIIRYCSPPGALPTTTAFGYGSWPPGGCVNGQICCPNRSPTPGKFLFDSGSTAILSCATLEFAYTATTALPASATPSQSNIILPSQSDSSSSGGGNSGNSGSTNGDSNINNINAFSVGSGSGLSTSDKIGIGVGVPSAIFGLVGAYYAWKQYQKRKLAAANNDRIEAGEFGSTDAPTRRDTPMAPMPR</sequence>
<feature type="region of interest" description="Disordered" evidence="1">
    <location>
        <begin position="223"/>
        <end position="243"/>
    </location>
</feature>
<proteinExistence type="predicted"/>
<organism evidence="3 4">
    <name type="scientific">Trichoglossum hirsutum</name>
    <dbReference type="NCBI Taxonomy" id="265104"/>
    <lineage>
        <taxon>Eukaryota</taxon>
        <taxon>Fungi</taxon>
        <taxon>Dikarya</taxon>
        <taxon>Ascomycota</taxon>
        <taxon>Pezizomycotina</taxon>
        <taxon>Geoglossomycetes</taxon>
        <taxon>Geoglossales</taxon>
        <taxon>Geoglossaceae</taxon>
        <taxon>Trichoglossum</taxon>
    </lineage>
</organism>
<keyword evidence="2" id="KW-1133">Transmembrane helix</keyword>
<accession>A0A9P8LII5</accession>
<protein>
    <submittedName>
        <fullName evidence="3">Uncharacterized protein</fullName>
    </submittedName>
</protein>
<name>A0A9P8LII5_9PEZI</name>
<dbReference type="EMBL" id="JAGHQM010000046">
    <property type="protein sequence ID" value="KAH0565962.1"/>
    <property type="molecule type" value="Genomic_DNA"/>
</dbReference>
<feature type="region of interest" description="Disordered" evidence="1">
    <location>
        <begin position="131"/>
        <end position="161"/>
    </location>
</feature>
<feature type="compositionally biased region" description="Low complexity" evidence="1">
    <location>
        <begin position="131"/>
        <end position="146"/>
    </location>
</feature>
<evidence type="ECO:0000313" key="4">
    <source>
        <dbReference type="Proteomes" id="UP000750711"/>
    </source>
</evidence>
<keyword evidence="2" id="KW-0472">Membrane</keyword>
<dbReference type="AlphaFoldDB" id="A0A9P8LII5"/>
<feature type="transmembrane region" description="Helical" evidence="2">
    <location>
        <begin position="184"/>
        <end position="204"/>
    </location>
</feature>